<dbReference type="EMBL" id="UINC01001370">
    <property type="protein sequence ID" value="SUZ78855.1"/>
    <property type="molecule type" value="Genomic_DNA"/>
</dbReference>
<protein>
    <submittedName>
        <fullName evidence="1">Uncharacterized protein</fullName>
    </submittedName>
</protein>
<proteinExistence type="predicted"/>
<evidence type="ECO:0000313" key="1">
    <source>
        <dbReference type="EMBL" id="SUZ78855.1"/>
    </source>
</evidence>
<accession>A0A381QHP4</accession>
<sequence length="34" mass="4325">MYHVRDQNAFTDWYMDTIRIDKKYFINHIYELLA</sequence>
<organism evidence="1">
    <name type="scientific">marine metagenome</name>
    <dbReference type="NCBI Taxonomy" id="408172"/>
    <lineage>
        <taxon>unclassified sequences</taxon>
        <taxon>metagenomes</taxon>
        <taxon>ecological metagenomes</taxon>
    </lineage>
</organism>
<dbReference type="AlphaFoldDB" id="A0A381QHP4"/>
<reference evidence="1" key="1">
    <citation type="submission" date="2018-05" db="EMBL/GenBank/DDBJ databases">
        <authorList>
            <person name="Lanie J.A."/>
            <person name="Ng W.-L."/>
            <person name="Kazmierczak K.M."/>
            <person name="Andrzejewski T.M."/>
            <person name="Davidsen T.M."/>
            <person name="Wayne K.J."/>
            <person name="Tettelin H."/>
            <person name="Glass J.I."/>
            <person name="Rusch D."/>
            <person name="Podicherti R."/>
            <person name="Tsui H.-C.T."/>
            <person name="Winkler M.E."/>
        </authorList>
    </citation>
    <scope>NUCLEOTIDE SEQUENCE</scope>
</reference>
<gene>
    <name evidence="1" type="ORF">METZ01_LOCUS31709</name>
</gene>
<name>A0A381QHP4_9ZZZZ</name>